<sequence>MKSSRWLLALLLLQLAINGAFSFSLGLVGLSLVGLAGLKLYYGIKILTPVVANAGMHTVDQSVDAVVQHPTQKHAILSPIVRAIRNSKAPKEIQNEPATTENEGQNPTKEIQDEEELAIAEDDDQKPVLFVPARPVNSDSAPKSTEPPQRTRRALPGGLKISSDLFRWLAKIDDDLCIHRYFCVLGAKPRSFGNLGRLTNLLVLMGGLPEDGWATKMHKLGQQSGQAACPVQCNEDNLQKTVAYMERHLFETKKTTANHQRSESAKGGRPTLIDVED</sequence>
<gene>
    <name evidence="3" type="ORF">BIW11_05377</name>
</gene>
<feature type="compositionally biased region" description="Polar residues" evidence="1">
    <location>
        <begin position="137"/>
        <end position="148"/>
    </location>
</feature>
<feature type="compositionally biased region" description="Basic and acidic residues" evidence="1">
    <location>
        <begin position="253"/>
        <end position="266"/>
    </location>
</feature>
<keyword evidence="4" id="KW-1185">Reference proteome</keyword>
<feature type="compositionally biased region" description="Polar residues" evidence="1">
    <location>
        <begin position="96"/>
        <end position="109"/>
    </location>
</feature>
<feature type="chain" id="PRO_5012980797" evidence="2">
    <location>
        <begin position="23"/>
        <end position="277"/>
    </location>
</feature>
<feature type="region of interest" description="Disordered" evidence="1">
    <location>
        <begin position="133"/>
        <end position="156"/>
    </location>
</feature>
<protein>
    <submittedName>
        <fullName evidence="3">Uncharacterized protein</fullName>
    </submittedName>
</protein>
<accession>A0A1V9Y2H2</accession>
<name>A0A1V9Y2H2_9ACAR</name>
<dbReference type="AlphaFoldDB" id="A0A1V9Y2H2"/>
<feature type="region of interest" description="Disordered" evidence="1">
    <location>
        <begin position="253"/>
        <end position="277"/>
    </location>
</feature>
<dbReference type="EMBL" id="MNPL01000510">
    <property type="protein sequence ID" value="OQR79957.1"/>
    <property type="molecule type" value="Genomic_DNA"/>
</dbReference>
<dbReference type="Proteomes" id="UP000192247">
    <property type="component" value="Unassembled WGS sequence"/>
</dbReference>
<evidence type="ECO:0000256" key="1">
    <source>
        <dbReference type="SAM" id="MobiDB-lite"/>
    </source>
</evidence>
<evidence type="ECO:0000313" key="3">
    <source>
        <dbReference type="EMBL" id="OQR79957.1"/>
    </source>
</evidence>
<feature type="region of interest" description="Disordered" evidence="1">
    <location>
        <begin position="90"/>
        <end position="109"/>
    </location>
</feature>
<organism evidence="3 4">
    <name type="scientific">Tropilaelaps mercedesae</name>
    <dbReference type="NCBI Taxonomy" id="418985"/>
    <lineage>
        <taxon>Eukaryota</taxon>
        <taxon>Metazoa</taxon>
        <taxon>Ecdysozoa</taxon>
        <taxon>Arthropoda</taxon>
        <taxon>Chelicerata</taxon>
        <taxon>Arachnida</taxon>
        <taxon>Acari</taxon>
        <taxon>Parasitiformes</taxon>
        <taxon>Mesostigmata</taxon>
        <taxon>Gamasina</taxon>
        <taxon>Dermanyssoidea</taxon>
        <taxon>Laelapidae</taxon>
        <taxon>Tropilaelaps</taxon>
    </lineage>
</organism>
<evidence type="ECO:0000313" key="4">
    <source>
        <dbReference type="Proteomes" id="UP000192247"/>
    </source>
</evidence>
<evidence type="ECO:0000256" key="2">
    <source>
        <dbReference type="SAM" id="SignalP"/>
    </source>
</evidence>
<dbReference type="InParanoid" id="A0A1V9Y2H2"/>
<proteinExistence type="predicted"/>
<dbReference type="OrthoDB" id="6437216at2759"/>
<feature type="signal peptide" evidence="2">
    <location>
        <begin position="1"/>
        <end position="22"/>
    </location>
</feature>
<comment type="caution">
    <text evidence="3">The sequence shown here is derived from an EMBL/GenBank/DDBJ whole genome shotgun (WGS) entry which is preliminary data.</text>
</comment>
<reference evidence="3 4" key="1">
    <citation type="journal article" date="2017" name="Gigascience">
        <title>Draft genome of the honey bee ectoparasitic mite, Tropilaelaps mercedesae, is shaped by the parasitic life history.</title>
        <authorList>
            <person name="Dong X."/>
            <person name="Armstrong S.D."/>
            <person name="Xia D."/>
            <person name="Makepeace B.L."/>
            <person name="Darby A.C."/>
            <person name="Kadowaki T."/>
        </authorList>
    </citation>
    <scope>NUCLEOTIDE SEQUENCE [LARGE SCALE GENOMIC DNA]</scope>
    <source>
        <strain evidence="3">Wuxi-XJTLU</strain>
    </source>
</reference>
<keyword evidence="2" id="KW-0732">Signal</keyword>